<sequence>MQQKPYLVNALDGSFCANPKFPHMTISTHPRLTVLVRSCLLLKPKARPSAGDALRELRTMLGLPDPDPSSTDNRAPSQSSCYPSTSGRTQCVSDAASQGLDRGHAAVASAGTSRGLYTLRWSSASGMPAEPEADYDDDLDLPKASLDVRIGP</sequence>
<evidence type="ECO:0000313" key="2">
    <source>
        <dbReference type="EMBL" id="CAD8677175.1"/>
    </source>
</evidence>
<evidence type="ECO:0008006" key="3">
    <source>
        <dbReference type="Google" id="ProtNLM"/>
    </source>
</evidence>
<evidence type="ECO:0000256" key="1">
    <source>
        <dbReference type="SAM" id="MobiDB-lite"/>
    </source>
</evidence>
<feature type="region of interest" description="Disordered" evidence="1">
    <location>
        <begin position="48"/>
        <end position="100"/>
    </location>
</feature>
<name>A0A7S0WPX1_9CHLO</name>
<dbReference type="AlphaFoldDB" id="A0A7S0WPX1"/>
<protein>
    <recommendedName>
        <fullName evidence="3">Protein kinase domain-containing protein</fullName>
    </recommendedName>
</protein>
<accession>A0A7S0WPX1</accession>
<gene>
    <name evidence="2" type="ORF">CLEI1391_LOCUS7837</name>
</gene>
<reference evidence="2" key="1">
    <citation type="submission" date="2021-01" db="EMBL/GenBank/DDBJ databases">
        <authorList>
            <person name="Corre E."/>
            <person name="Pelletier E."/>
            <person name="Niang G."/>
            <person name="Scheremetjew M."/>
            <person name="Finn R."/>
            <person name="Kale V."/>
            <person name="Holt S."/>
            <person name="Cochrane G."/>
            <person name="Meng A."/>
            <person name="Brown T."/>
            <person name="Cohen L."/>
        </authorList>
    </citation>
    <scope>NUCLEOTIDE SEQUENCE</scope>
    <source>
        <strain evidence="2">SAG 11-49</strain>
    </source>
</reference>
<organism evidence="2">
    <name type="scientific">Chlamydomonas leiostraca</name>
    <dbReference type="NCBI Taxonomy" id="1034604"/>
    <lineage>
        <taxon>Eukaryota</taxon>
        <taxon>Viridiplantae</taxon>
        <taxon>Chlorophyta</taxon>
        <taxon>core chlorophytes</taxon>
        <taxon>Chlorophyceae</taxon>
        <taxon>CS clade</taxon>
        <taxon>Chlamydomonadales</taxon>
        <taxon>Chlamydomonadaceae</taxon>
        <taxon>Chlamydomonas</taxon>
    </lineage>
</organism>
<dbReference type="EMBL" id="HBFB01013957">
    <property type="protein sequence ID" value="CAD8677175.1"/>
    <property type="molecule type" value="Transcribed_RNA"/>
</dbReference>
<proteinExistence type="predicted"/>
<feature type="compositionally biased region" description="Polar residues" evidence="1">
    <location>
        <begin position="68"/>
        <end position="96"/>
    </location>
</feature>